<feature type="domain" description="Peptidase S1" evidence="3">
    <location>
        <begin position="35"/>
        <end position="269"/>
    </location>
</feature>
<dbReference type="InterPro" id="IPR018114">
    <property type="entry name" value="TRYPSIN_HIS"/>
</dbReference>
<dbReference type="PROSITE" id="PS00134">
    <property type="entry name" value="TRYPSIN_HIS"/>
    <property type="match status" value="1"/>
</dbReference>
<organism evidence="4 5">
    <name type="scientific">Oceanibacterium hippocampi</name>
    <dbReference type="NCBI Taxonomy" id="745714"/>
    <lineage>
        <taxon>Bacteria</taxon>
        <taxon>Pseudomonadati</taxon>
        <taxon>Pseudomonadota</taxon>
        <taxon>Alphaproteobacteria</taxon>
        <taxon>Sneathiellales</taxon>
        <taxon>Sneathiellaceae</taxon>
        <taxon>Oceanibacterium</taxon>
    </lineage>
</organism>
<evidence type="ECO:0000313" key="4">
    <source>
        <dbReference type="EMBL" id="SLN45616.1"/>
    </source>
</evidence>
<dbReference type="SUPFAM" id="SSF50494">
    <property type="entry name" value="Trypsin-like serine proteases"/>
    <property type="match status" value="1"/>
</dbReference>
<dbReference type="PANTHER" id="PTHR15462">
    <property type="entry name" value="SERINE PROTEASE"/>
    <property type="match status" value="1"/>
</dbReference>
<dbReference type="GO" id="GO:0006508">
    <property type="term" value="P:proteolysis"/>
    <property type="evidence" value="ECO:0007669"/>
    <property type="project" value="InterPro"/>
</dbReference>
<dbReference type="PANTHER" id="PTHR15462:SF8">
    <property type="entry name" value="SERINE PROTEASE"/>
    <property type="match status" value="1"/>
</dbReference>
<evidence type="ECO:0000256" key="1">
    <source>
        <dbReference type="ARBA" id="ARBA00022729"/>
    </source>
</evidence>
<dbReference type="InParanoid" id="A0A1Y5SQ07"/>
<sequence length="283" mass="29678">MSRRLVSGAALFCLTLVLALSGPAPAGAAGLGEDVAGVQARPVVDAGAWPWRTIGRVNLSGQGHCTGTLIGERLVLTAAHCLFNRRTGRWYPPESVHFVAGYQRGDYSAHARAASYRTGQGKDFDPARMEAVVHFPADWAILTLDAPLGRKLGYLGLARLERRNLAAAREGGAFALAGYPRVRRHALSLADDCELPGFVSGLELIAHRCPSMPGDSGAPLLWHHDGDYRVAGVSNGRAGATGGSVGTAVPVSRAEAALPGLDWQQDSRLPFPATAGDTGLAGK</sequence>
<dbReference type="InterPro" id="IPR050966">
    <property type="entry name" value="Glutamyl_endopeptidase"/>
</dbReference>
<feature type="signal peptide" evidence="2">
    <location>
        <begin position="1"/>
        <end position="28"/>
    </location>
</feature>
<dbReference type="InterPro" id="IPR001314">
    <property type="entry name" value="Peptidase_S1A"/>
</dbReference>
<keyword evidence="5" id="KW-1185">Reference proteome</keyword>
<accession>A0A1Y5SQ07</accession>
<dbReference type="InterPro" id="IPR009003">
    <property type="entry name" value="Peptidase_S1_PA"/>
</dbReference>
<reference evidence="4 5" key="1">
    <citation type="submission" date="2017-03" db="EMBL/GenBank/DDBJ databases">
        <authorList>
            <person name="Afonso C.L."/>
            <person name="Miller P.J."/>
            <person name="Scott M.A."/>
            <person name="Spackman E."/>
            <person name="Goraichik I."/>
            <person name="Dimitrov K.M."/>
            <person name="Suarez D.L."/>
            <person name="Swayne D.E."/>
        </authorList>
    </citation>
    <scope>NUCLEOTIDE SEQUENCE [LARGE SCALE GENOMIC DNA]</scope>
    <source>
        <strain evidence="4 5">CECT 7691</strain>
    </source>
</reference>
<dbReference type="PRINTS" id="PR00722">
    <property type="entry name" value="CHYMOTRYPSIN"/>
</dbReference>
<gene>
    <name evidence="4" type="ORF">OCH7691_01968</name>
</gene>
<feature type="chain" id="PRO_5012983669" evidence="2">
    <location>
        <begin position="29"/>
        <end position="283"/>
    </location>
</feature>
<evidence type="ECO:0000259" key="3">
    <source>
        <dbReference type="PROSITE" id="PS50240"/>
    </source>
</evidence>
<dbReference type="RefSeq" id="WP_176244983.1">
    <property type="nucleotide sequence ID" value="NZ_FWFR01000001.1"/>
</dbReference>
<proteinExistence type="predicted"/>
<dbReference type="EMBL" id="FWFR01000001">
    <property type="protein sequence ID" value="SLN45616.1"/>
    <property type="molecule type" value="Genomic_DNA"/>
</dbReference>
<dbReference type="Proteomes" id="UP000193200">
    <property type="component" value="Unassembled WGS sequence"/>
</dbReference>
<dbReference type="PROSITE" id="PS50240">
    <property type="entry name" value="TRYPSIN_DOM"/>
    <property type="match status" value="1"/>
</dbReference>
<dbReference type="InterPro" id="IPR001254">
    <property type="entry name" value="Trypsin_dom"/>
</dbReference>
<evidence type="ECO:0000313" key="5">
    <source>
        <dbReference type="Proteomes" id="UP000193200"/>
    </source>
</evidence>
<dbReference type="FunCoup" id="A0A1Y5SQ07">
    <property type="interactions" value="49"/>
</dbReference>
<dbReference type="GO" id="GO:0004252">
    <property type="term" value="F:serine-type endopeptidase activity"/>
    <property type="evidence" value="ECO:0007669"/>
    <property type="project" value="InterPro"/>
</dbReference>
<evidence type="ECO:0000256" key="2">
    <source>
        <dbReference type="SAM" id="SignalP"/>
    </source>
</evidence>
<dbReference type="InterPro" id="IPR043504">
    <property type="entry name" value="Peptidase_S1_PA_chymotrypsin"/>
</dbReference>
<dbReference type="Pfam" id="PF00089">
    <property type="entry name" value="Trypsin"/>
    <property type="match status" value="1"/>
</dbReference>
<dbReference type="Gene3D" id="2.40.10.10">
    <property type="entry name" value="Trypsin-like serine proteases"/>
    <property type="match status" value="2"/>
</dbReference>
<dbReference type="SMART" id="SM00020">
    <property type="entry name" value="Tryp_SPc"/>
    <property type="match status" value="1"/>
</dbReference>
<protein>
    <submittedName>
        <fullName evidence="4">Trypsin</fullName>
    </submittedName>
</protein>
<dbReference type="AlphaFoldDB" id="A0A1Y5SQ07"/>
<name>A0A1Y5SQ07_9PROT</name>
<keyword evidence="1 2" id="KW-0732">Signal</keyword>